<accession>A0A1B0D1A1</accession>
<feature type="domain" description="POLQ-like helical" evidence="5">
    <location>
        <begin position="10"/>
        <end position="84"/>
    </location>
</feature>
<dbReference type="GO" id="GO:0004386">
    <property type="term" value="F:helicase activity"/>
    <property type="evidence" value="ECO:0007669"/>
    <property type="project" value="UniProtKB-KW"/>
</dbReference>
<evidence type="ECO:0000313" key="7">
    <source>
        <dbReference type="Proteomes" id="UP000092462"/>
    </source>
</evidence>
<evidence type="ECO:0000313" key="6">
    <source>
        <dbReference type="EnsemblMetazoa" id="PPAI001124-PA"/>
    </source>
</evidence>
<dbReference type="EMBL" id="AJVK01002501">
    <property type="status" value="NOT_ANNOTATED_CDS"/>
    <property type="molecule type" value="Genomic_DNA"/>
</dbReference>
<dbReference type="GO" id="GO:0016787">
    <property type="term" value="F:hydrolase activity"/>
    <property type="evidence" value="ECO:0007669"/>
    <property type="project" value="UniProtKB-KW"/>
</dbReference>
<dbReference type="Gene3D" id="1.10.3380.20">
    <property type="match status" value="1"/>
</dbReference>
<name>A0A1B0D1A1_PHLPP</name>
<evidence type="ECO:0000256" key="1">
    <source>
        <dbReference type="ARBA" id="ARBA00022741"/>
    </source>
</evidence>
<organism evidence="6 7">
    <name type="scientific">Phlebotomus papatasi</name>
    <name type="common">Sandfly</name>
    <dbReference type="NCBI Taxonomy" id="29031"/>
    <lineage>
        <taxon>Eukaryota</taxon>
        <taxon>Metazoa</taxon>
        <taxon>Ecdysozoa</taxon>
        <taxon>Arthropoda</taxon>
        <taxon>Hexapoda</taxon>
        <taxon>Insecta</taxon>
        <taxon>Pterygota</taxon>
        <taxon>Neoptera</taxon>
        <taxon>Endopterygota</taxon>
        <taxon>Diptera</taxon>
        <taxon>Nematocera</taxon>
        <taxon>Psychodoidea</taxon>
        <taxon>Psychodidae</taxon>
        <taxon>Phlebotomus</taxon>
        <taxon>Phlebotomus</taxon>
    </lineage>
</organism>
<keyword evidence="2" id="KW-0378">Hydrolase</keyword>
<keyword evidence="3" id="KW-0347">Helicase</keyword>
<dbReference type="VEuPathDB" id="VectorBase:PPAPM1_002301"/>
<evidence type="ECO:0000259" key="5">
    <source>
        <dbReference type="Pfam" id="PF21099"/>
    </source>
</evidence>
<dbReference type="InterPro" id="IPR050474">
    <property type="entry name" value="Hel308_SKI2-like"/>
</dbReference>
<evidence type="ECO:0000256" key="2">
    <source>
        <dbReference type="ARBA" id="ARBA00022801"/>
    </source>
</evidence>
<dbReference type="SUPFAM" id="SSF158702">
    <property type="entry name" value="Sec63 N-terminal domain-like"/>
    <property type="match status" value="1"/>
</dbReference>
<evidence type="ECO:0000256" key="3">
    <source>
        <dbReference type="ARBA" id="ARBA00022806"/>
    </source>
</evidence>
<dbReference type="VEuPathDB" id="VectorBase:PPAI001124"/>
<dbReference type="EnsemblMetazoa" id="PPAI001124-RA">
    <property type="protein sequence ID" value="PPAI001124-PA"/>
    <property type="gene ID" value="PPAI001124"/>
</dbReference>
<dbReference type="PANTHER" id="PTHR47961:SF12">
    <property type="entry name" value="HELICASE POLQ-LIKE"/>
    <property type="match status" value="1"/>
</dbReference>
<dbReference type="Proteomes" id="UP000092462">
    <property type="component" value="Unassembled WGS sequence"/>
</dbReference>
<keyword evidence="1" id="KW-0547">Nucleotide-binding</keyword>
<protein>
    <recommendedName>
        <fullName evidence="5">POLQ-like helical domain-containing protein</fullName>
    </recommendedName>
</protein>
<proteinExistence type="predicted"/>
<dbReference type="Pfam" id="PF21099">
    <property type="entry name" value="POLQ_helical"/>
    <property type="match status" value="1"/>
</dbReference>
<evidence type="ECO:0000256" key="4">
    <source>
        <dbReference type="ARBA" id="ARBA00022840"/>
    </source>
</evidence>
<keyword evidence="7" id="KW-1185">Reference proteome</keyword>
<keyword evidence="4" id="KW-0067">ATP-binding</keyword>
<dbReference type="AlphaFoldDB" id="A0A1B0D1A1"/>
<dbReference type="InterPro" id="IPR048960">
    <property type="entry name" value="POLQ-like_helical"/>
</dbReference>
<dbReference type="GO" id="GO:0005524">
    <property type="term" value="F:ATP binding"/>
    <property type="evidence" value="ECO:0007669"/>
    <property type="project" value="UniProtKB-KW"/>
</dbReference>
<dbReference type="PANTHER" id="PTHR47961">
    <property type="entry name" value="DNA POLYMERASE THETA, PUTATIVE (AFU_ORTHOLOGUE AFUA_1G05260)-RELATED"/>
    <property type="match status" value="1"/>
</dbReference>
<sequence>MGIRCGKKFSQEKMRIVNRFYVTLIIQALWNLEETYRVALRFKVNRGLVQSLMGQTASNAGCITRFCEHMSEFWALASILSVVVEKLRHCCSPELIPLMELPSVQLVRAKQLYAAGFKTIELIAQAKPKDLVQNIYHMSFKTAREIISAATVMLLERYDNLQHDLDGLKTVLYDK</sequence>
<dbReference type="Gene3D" id="1.10.150.20">
    <property type="entry name" value="5' to 3' exonuclease, C-terminal subdomain"/>
    <property type="match status" value="1"/>
</dbReference>
<reference evidence="6" key="1">
    <citation type="submission" date="2022-08" db="UniProtKB">
        <authorList>
            <consortium name="EnsemblMetazoa"/>
        </authorList>
    </citation>
    <scope>IDENTIFICATION</scope>
    <source>
        <strain evidence="6">Israel</strain>
    </source>
</reference>